<gene>
    <name evidence="2" type="ORF">AAF712_003817</name>
</gene>
<comment type="caution">
    <text evidence="2">The sequence shown here is derived from an EMBL/GenBank/DDBJ whole genome shotgun (WGS) entry which is preliminary data.</text>
</comment>
<dbReference type="EMBL" id="JBBXMP010000014">
    <property type="protein sequence ID" value="KAL0069131.1"/>
    <property type="molecule type" value="Genomic_DNA"/>
</dbReference>
<feature type="signal peptide" evidence="1">
    <location>
        <begin position="1"/>
        <end position="19"/>
    </location>
</feature>
<organism evidence="2 3">
    <name type="scientific">Marasmius tenuissimus</name>
    <dbReference type="NCBI Taxonomy" id="585030"/>
    <lineage>
        <taxon>Eukaryota</taxon>
        <taxon>Fungi</taxon>
        <taxon>Dikarya</taxon>
        <taxon>Basidiomycota</taxon>
        <taxon>Agaricomycotina</taxon>
        <taxon>Agaricomycetes</taxon>
        <taxon>Agaricomycetidae</taxon>
        <taxon>Agaricales</taxon>
        <taxon>Marasmiineae</taxon>
        <taxon>Marasmiaceae</taxon>
        <taxon>Marasmius</taxon>
    </lineage>
</organism>
<evidence type="ECO:0000313" key="3">
    <source>
        <dbReference type="Proteomes" id="UP001437256"/>
    </source>
</evidence>
<accession>A0ABR3A5G3</accession>
<keyword evidence="3" id="KW-1185">Reference proteome</keyword>
<evidence type="ECO:0000313" key="2">
    <source>
        <dbReference type="EMBL" id="KAL0069131.1"/>
    </source>
</evidence>
<proteinExistence type="predicted"/>
<feature type="chain" id="PRO_5047364539" evidence="1">
    <location>
        <begin position="20"/>
        <end position="237"/>
    </location>
</feature>
<keyword evidence="1" id="KW-0732">Signal</keyword>
<evidence type="ECO:0000256" key="1">
    <source>
        <dbReference type="SAM" id="SignalP"/>
    </source>
</evidence>
<reference evidence="2 3" key="1">
    <citation type="submission" date="2024-05" db="EMBL/GenBank/DDBJ databases">
        <title>A draft genome resource for the thread blight pathogen Marasmius tenuissimus strain MS-2.</title>
        <authorList>
            <person name="Yulfo-Soto G.E."/>
            <person name="Baruah I.K."/>
            <person name="Amoako-Attah I."/>
            <person name="Bukari Y."/>
            <person name="Meinhardt L.W."/>
            <person name="Bailey B.A."/>
            <person name="Cohen S.P."/>
        </authorList>
    </citation>
    <scope>NUCLEOTIDE SEQUENCE [LARGE SCALE GENOMIC DNA]</scope>
    <source>
        <strain evidence="2 3">MS-2</strain>
    </source>
</reference>
<name>A0ABR3A5G3_9AGAR</name>
<protein>
    <submittedName>
        <fullName evidence="2">Uncharacterized protein</fullName>
    </submittedName>
</protein>
<dbReference type="Proteomes" id="UP001437256">
    <property type="component" value="Unassembled WGS sequence"/>
</dbReference>
<sequence length="237" mass="26541">MLTFLFFFVAALGVLRALCSPFQHHRAQEPLNVGNDPFGVGWVDPRINGGRLLDIVSKKYGEPLNVIISGRSDPYILTDEGFLEYTKSIGFSSECLGLHYGHIHEANLGDGNGRTKEQLLARQHYFPVWGTCWESLAGGNHFRAWKQNGTWANSGAWFLAVSKEKDSSKNHMIIPDGYNIGRDYLVSQACSSPTRWKGKWWLATVDWHDGLIEAGKEGINHGIEQDGRIAILTVERL</sequence>